<dbReference type="InterPro" id="IPR027271">
    <property type="entry name" value="Acetolactate_synth/TF_NikR_C"/>
</dbReference>
<dbReference type="Proteomes" id="UP001139260">
    <property type="component" value="Unassembled WGS sequence"/>
</dbReference>
<evidence type="ECO:0000256" key="1">
    <source>
        <dbReference type="RuleBase" id="RU368092"/>
    </source>
</evidence>
<dbReference type="AlphaFoldDB" id="A0A9X2BQ00"/>
<comment type="similarity">
    <text evidence="1">Belongs to the acetolactate synthase small subunit family.</text>
</comment>
<dbReference type="InterPro" id="IPR019455">
    <property type="entry name" value="Acetolactate_synth_ssu_C"/>
</dbReference>
<reference evidence="3" key="1">
    <citation type="submission" date="2022-04" db="EMBL/GenBank/DDBJ databases">
        <title>Flavobacterium pygoscelis sp. nov. isolated from Chinstrap chick (Pygoscelis antarcticus).</title>
        <authorList>
            <person name="Irgang R."/>
            <person name="Poblete-Morales M."/>
            <person name="Avendano-Herrera R."/>
        </authorList>
    </citation>
    <scope>NUCLEOTIDE SEQUENCE</scope>
    <source>
        <strain evidence="3">I-SCBP12n</strain>
    </source>
</reference>
<comment type="pathway">
    <text evidence="1">Amino-acid biosynthesis; L-valine biosynthesis; L-valine from pyruvate: step 1/4.</text>
</comment>
<name>A0A9X2BQ00_9FLAO</name>
<dbReference type="InterPro" id="IPR004789">
    <property type="entry name" value="Acetalactate_synth_ssu"/>
</dbReference>
<protein>
    <recommendedName>
        <fullName evidence="1">Acetolactate synthase small subunit</fullName>
        <shortName evidence="1">AHAS</shortName>
        <shortName evidence="1">ALS</shortName>
        <ecNumber evidence="1">2.2.1.6</ecNumber>
    </recommendedName>
    <alternativeName>
        <fullName evidence="1">Acetohydroxy-acid synthase small subunit</fullName>
    </alternativeName>
</protein>
<dbReference type="Gene3D" id="3.30.70.1150">
    <property type="entry name" value="ACT-like. Chain A, domain 2"/>
    <property type="match status" value="1"/>
</dbReference>
<dbReference type="GO" id="GO:0005829">
    <property type="term" value="C:cytosol"/>
    <property type="evidence" value="ECO:0007669"/>
    <property type="project" value="TreeGrafter"/>
</dbReference>
<comment type="pathway">
    <text evidence="1">Amino-acid biosynthesis; L-isoleucine biosynthesis; L-isoleucine from 2-oxobutanoate: step 1/4.</text>
</comment>
<feature type="domain" description="Acetolactate synthase small subunit C-terminal" evidence="2">
    <location>
        <begin position="87"/>
        <end position="159"/>
    </location>
</feature>
<dbReference type="GO" id="GO:0009097">
    <property type="term" value="P:isoleucine biosynthetic process"/>
    <property type="evidence" value="ECO:0007669"/>
    <property type="project" value="UniProtKB-UniRule"/>
</dbReference>
<dbReference type="GO" id="GO:0009099">
    <property type="term" value="P:L-valine biosynthetic process"/>
    <property type="evidence" value="ECO:0007669"/>
    <property type="project" value="UniProtKB-UniRule"/>
</dbReference>
<keyword evidence="1" id="KW-0028">Amino-acid biosynthesis</keyword>
<dbReference type="Gene3D" id="3.30.70.260">
    <property type="match status" value="1"/>
</dbReference>
<dbReference type="EMBL" id="JALNUB010000004">
    <property type="protein sequence ID" value="MCK8141971.1"/>
    <property type="molecule type" value="Genomic_DNA"/>
</dbReference>
<dbReference type="Pfam" id="PF10369">
    <property type="entry name" value="ALS_ss_C"/>
    <property type="match status" value="1"/>
</dbReference>
<keyword evidence="4" id="KW-1185">Reference proteome</keyword>
<keyword evidence="1 3" id="KW-0808">Transferase</keyword>
<gene>
    <name evidence="3" type="primary">ilvN</name>
    <name evidence="3" type="ORF">MW871_08695</name>
</gene>
<sequence>MKQEYTITILTENQVSLISKIDIILARRKIKTESVTIHFEPIENLYKFSIVLIDGEIIIKNLVLQIRKTIGIIDVFASMRNEVIENEIALFKICFKKREIDFQIEKIVEKYKAKTILITKDFTVFEVSGRSEQLKHLVQELRNCNLIEFVKSGRISITKSNRENVLIYSN</sequence>
<dbReference type="InterPro" id="IPR045865">
    <property type="entry name" value="ACT-like_dom_sf"/>
</dbReference>
<dbReference type="GO" id="GO:1990610">
    <property type="term" value="F:acetolactate synthase regulator activity"/>
    <property type="evidence" value="ECO:0007669"/>
    <property type="project" value="UniProtKB-UniRule"/>
</dbReference>
<accession>A0A9X2BQ00</accession>
<dbReference type="GO" id="GO:0003984">
    <property type="term" value="F:acetolactate synthase activity"/>
    <property type="evidence" value="ECO:0007669"/>
    <property type="project" value="UniProtKB-UniRule"/>
</dbReference>
<comment type="caution">
    <text evidence="3">The sequence shown here is derived from an EMBL/GenBank/DDBJ whole genome shotgun (WGS) entry which is preliminary data.</text>
</comment>
<evidence type="ECO:0000259" key="2">
    <source>
        <dbReference type="Pfam" id="PF10369"/>
    </source>
</evidence>
<organism evidence="3 4">
    <name type="scientific">Flavobacterium pygoscelis</name>
    <dbReference type="NCBI Taxonomy" id="2893176"/>
    <lineage>
        <taxon>Bacteria</taxon>
        <taxon>Pseudomonadati</taxon>
        <taxon>Bacteroidota</taxon>
        <taxon>Flavobacteriia</taxon>
        <taxon>Flavobacteriales</taxon>
        <taxon>Flavobacteriaceae</taxon>
        <taxon>Flavobacterium</taxon>
    </lineage>
</organism>
<evidence type="ECO:0000313" key="3">
    <source>
        <dbReference type="EMBL" id="MCK8141971.1"/>
    </source>
</evidence>
<dbReference type="PANTHER" id="PTHR30239">
    <property type="entry name" value="ACETOLACTATE SYNTHASE SMALL SUBUNIT"/>
    <property type="match status" value="1"/>
</dbReference>
<dbReference type="NCBIfam" id="TIGR00119">
    <property type="entry name" value="acolac_sm"/>
    <property type="match status" value="1"/>
</dbReference>
<dbReference type="SUPFAM" id="SSF55021">
    <property type="entry name" value="ACT-like"/>
    <property type="match status" value="2"/>
</dbReference>
<comment type="catalytic activity">
    <reaction evidence="1">
        <text>2 pyruvate + H(+) = (2S)-2-acetolactate + CO2</text>
        <dbReference type="Rhea" id="RHEA:25249"/>
        <dbReference type="ChEBI" id="CHEBI:15361"/>
        <dbReference type="ChEBI" id="CHEBI:15378"/>
        <dbReference type="ChEBI" id="CHEBI:16526"/>
        <dbReference type="ChEBI" id="CHEBI:58476"/>
        <dbReference type="EC" id="2.2.1.6"/>
    </reaction>
</comment>
<dbReference type="RefSeq" id="WP_248428272.1">
    <property type="nucleotide sequence ID" value="NZ_JALNUB010000004.1"/>
</dbReference>
<keyword evidence="1" id="KW-0100">Branched-chain amino acid biosynthesis</keyword>
<comment type="function">
    <text evidence="1">Catalyzes the conversion of 2 pyruvate molecules into acetolactate in the first common step of the biosynthetic pathway of the branched-amino acids such as leucine, isoleucine, and valine.</text>
</comment>
<proteinExistence type="inferred from homology"/>
<dbReference type="PANTHER" id="PTHR30239:SF0">
    <property type="entry name" value="ACETOLACTATE SYNTHASE SMALL SUBUNIT 1, CHLOROPLASTIC"/>
    <property type="match status" value="1"/>
</dbReference>
<dbReference type="EC" id="2.2.1.6" evidence="1"/>
<comment type="subunit">
    <text evidence="1">Dimer of large and small chains.</text>
</comment>
<evidence type="ECO:0000313" key="4">
    <source>
        <dbReference type="Proteomes" id="UP001139260"/>
    </source>
</evidence>